<feature type="transmembrane region" description="Helical" evidence="9">
    <location>
        <begin position="192"/>
        <end position="215"/>
    </location>
</feature>
<evidence type="ECO:0000256" key="2">
    <source>
        <dbReference type="ARBA" id="ARBA00010992"/>
    </source>
</evidence>
<dbReference type="InterPro" id="IPR005828">
    <property type="entry name" value="MFS_sugar_transport-like"/>
</dbReference>
<feature type="transmembrane region" description="Helical" evidence="9">
    <location>
        <begin position="478"/>
        <end position="494"/>
    </location>
</feature>
<dbReference type="Gene3D" id="1.20.1250.20">
    <property type="entry name" value="MFS general substrate transporter like domains"/>
    <property type="match status" value="1"/>
</dbReference>
<dbReference type="NCBIfam" id="TIGR00879">
    <property type="entry name" value="SP"/>
    <property type="match status" value="1"/>
</dbReference>
<reference evidence="11" key="1">
    <citation type="submission" date="2022-06" db="EMBL/GenBank/DDBJ databases">
        <title>Complete genome sequences of two strains of the flax pathogen Septoria linicola.</title>
        <authorList>
            <person name="Lapalu N."/>
            <person name="Simon A."/>
            <person name="Demenou B."/>
            <person name="Paumier D."/>
            <person name="Guillot M.-P."/>
            <person name="Gout L."/>
            <person name="Valade R."/>
        </authorList>
    </citation>
    <scope>NUCLEOTIDE SEQUENCE</scope>
    <source>
        <strain evidence="11">SE15195</strain>
    </source>
</reference>
<keyword evidence="3 8" id="KW-0813">Transport</keyword>
<dbReference type="PROSITE" id="PS00217">
    <property type="entry name" value="SUGAR_TRANSPORT_2"/>
    <property type="match status" value="1"/>
</dbReference>
<dbReference type="GO" id="GO:0005351">
    <property type="term" value="F:carbohydrate:proton symporter activity"/>
    <property type="evidence" value="ECO:0007669"/>
    <property type="project" value="TreeGrafter"/>
</dbReference>
<evidence type="ECO:0000256" key="7">
    <source>
        <dbReference type="ARBA" id="ARBA00023136"/>
    </source>
</evidence>
<feature type="transmembrane region" description="Helical" evidence="9">
    <location>
        <begin position="313"/>
        <end position="337"/>
    </location>
</feature>
<evidence type="ECO:0000256" key="6">
    <source>
        <dbReference type="ARBA" id="ARBA00022989"/>
    </source>
</evidence>
<evidence type="ECO:0000256" key="9">
    <source>
        <dbReference type="SAM" id="Phobius"/>
    </source>
</evidence>
<evidence type="ECO:0000256" key="3">
    <source>
        <dbReference type="ARBA" id="ARBA00022448"/>
    </source>
</evidence>
<comment type="subcellular location">
    <subcellularLocation>
        <location evidence="1">Membrane</location>
        <topology evidence="1">Multi-pass membrane protein</topology>
    </subcellularLocation>
</comment>
<evidence type="ECO:0000313" key="12">
    <source>
        <dbReference type="Proteomes" id="UP001056384"/>
    </source>
</evidence>
<evidence type="ECO:0000256" key="5">
    <source>
        <dbReference type="ARBA" id="ARBA00022692"/>
    </source>
</evidence>
<dbReference type="PANTHER" id="PTHR48022">
    <property type="entry name" value="PLASTIDIC GLUCOSE TRANSPORTER 4"/>
    <property type="match status" value="1"/>
</dbReference>
<dbReference type="AlphaFoldDB" id="A0A9Q9EPJ8"/>
<feature type="transmembrane region" description="Helical" evidence="9">
    <location>
        <begin position="449"/>
        <end position="466"/>
    </location>
</feature>
<comment type="similarity">
    <text evidence="2 8">Belongs to the major facilitator superfamily. Sugar transporter (TC 2.A.1.1) family.</text>
</comment>
<dbReference type="Proteomes" id="UP001056384">
    <property type="component" value="Chromosome 10"/>
</dbReference>
<dbReference type="InterPro" id="IPR003663">
    <property type="entry name" value="Sugar/inositol_transpt"/>
</dbReference>
<dbReference type="InterPro" id="IPR005829">
    <property type="entry name" value="Sugar_transporter_CS"/>
</dbReference>
<feature type="domain" description="Major facilitator superfamily (MFS) profile" evidence="10">
    <location>
        <begin position="56"/>
        <end position="500"/>
    </location>
</feature>
<keyword evidence="5 9" id="KW-0812">Transmembrane</keyword>
<dbReference type="EMBL" id="CP099427">
    <property type="protein sequence ID" value="USW57797.1"/>
    <property type="molecule type" value="Genomic_DNA"/>
</dbReference>
<evidence type="ECO:0000313" key="11">
    <source>
        <dbReference type="EMBL" id="USW57797.1"/>
    </source>
</evidence>
<evidence type="ECO:0000256" key="1">
    <source>
        <dbReference type="ARBA" id="ARBA00004141"/>
    </source>
</evidence>
<keyword evidence="12" id="KW-1185">Reference proteome</keyword>
<dbReference type="InterPro" id="IPR020846">
    <property type="entry name" value="MFS_dom"/>
</dbReference>
<feature type="transmembrane region" description="Helical" evidence="9">
    <location>
        <begin position="343"/>
        <end position="364"/>
    </location>
</feature>
<accession>A0A9Q9EPJ8</accession>
<name>A0A9Q9EPJ8_9PEZI</name>
<keyword evidence="7 9" id="KW-0472">Membrane</keyword>
<dbReference type="GO" id="GO:0016020">
    <property type="term" value="C:membrane"/>
    <property type="evidence" value="ECO:0007669"/>
    <property type="project" value="UniProtKB-SubCell"/>
</dbReference>
<gene>
    <name evidence="11" type="ORF">Slin15195_G111160</name>
</gene>
<keyword evidence="4 11" id="KW-0762">Sugar transport</keyword>
<dbReference type="InterPro" id="IPR050360">
    <property type="entry name" value="MFS_Sugar_Transporters"/>
</dbReference>
<dbReference type="PROSITE" id="PS50850">
    <property type="entry name" value="MFS"/>
    <property type="match status" value="1"/>
</dbReference>
<dbReference type="Pfam" id="PF00083">
    <property type="entry name" value="Sugar_tr"/>
    <property type="match status" value="1"/>
</dbReference>
<dbReference type="SUPFAM" id="SSF103473">
    <property type="entry name" value="MFS general substrate transporter"/>
    <property type="match status" value="1"/>
</dbReference>
<evidence type="ECO:0000256" key="4">
    <source>
        <dbReference type="ARBA" id="ARBA00022597"/>
    </source>
</evidence>
<evidence type="ECO:0000259" key="10">
    <source>
        <dbReference type="PROSITE" id="PS50850"/>
    </source>
</evidence>
<dbReference type="PANTHER" id="PTHR48022:SF83">
    <property type="entry name" value="MAJOR FACILITATOR SUPERFAMILY (MFS) PROFILE DOMAIN-CONTAINING PROTEIN"/>
    <property type="match status" value="1"/>
</dbReference>
<evidence type="ECO:0000256" key="8">
    <source>
        <dbReference type="RuleBase" id="RU003346"/>
    </source>
</evidence>
<keyword evidence="6 9" id="KW-1133">Transmembrane helix</keyword>
<feature type="transmembrane region" description="Helical" evidence="9">
    <location>
        <begin position="376"/>
        <end position="394"/>
    </location>
</feature>
<dbReference type="InterPro" id="IPR036259">
    <property type="entry name" value="MFS_trans_sf"/>
</dbReference>
<feature type="transmembrane region" description="Helical" evidence="9">
    <location>
        <begin position="406"/>
        <end position="428"/>
    </location>
</feature>
<feature type="transmembrane region" description="Helical" evidence="9">
    <location>
        <begin position="157"/>
        <end position="180"/>
    </location>
</feature>
<feature type="transmembrane region" description="Helical" evidence="9">
    <location>
        <begin position="134"/>
        <end position="151"/>
    </location>
</feature>
<protein>
    <submittedName>
        <fullName evidence="11">Major facilitator, sugar transporter, major facilitator superfamily</fullName>
    </submittedName>
</protein>
<organism evidence="11 12">
    <name type="scientific">Septoria linicola</name>
    <dbReference type="NCBI Taxonomy" id="215465"/>
    <lineage>
        <taxon>Eukaryota</taxon>
        <taxon>Fungi</taxon>
        <taxon>Dikarya</taxon>
        <taxon>Ascomycota</taxon>
        <taxon>Pezizomycotina</taxon>
        <taxon>Dothideomycetes</taxon>
        <taxon>Dothideomycetidae</taxon>
        <taxon>Mycosphaerellales</taxon>
        <taxon>Mycosphaerellaceae</taxon>
        <taxon>Septoria</taxon>
    </lineage>
</organism>
<sequence length="539" mass="59220">MADDKGGAGIDHNELQAQNSPSHIKEGLVLAAEGNDAEHALGLWASIKKHPWACFWSIAISTSIIMEGYDIVLISSLFGQPAFAQRYGEYIESSQSYQISAKWQSALSNGTGIGTIIGAFLNGYLTTKFGYKKTLLASLAFMTGAIFIPFFSPSIEVLLVGQIMCGIPWGVFATSSPSYASEICPTALRGYLAVYVNLTWAFGQLVSAGVMSAFSEGTSQWAYRIPFAIQWTWPIPIAVMVFLAPESPWYHVRNGNVEAAKRIVARLQTQPTPDDLDKTVAMMVHTNELEKQIEEGTSYWDCFKGVDRRRTEIACMVFAAQPFCGSAMGGTPTYFFLQAGLPVSISFKMSVGGLALACVGTLISWKLMHSFGRRTLYLWGLGSLSALLCIVGFISVGASHSKEGNFAQAAMMLLWLFIYYMSVGPICYAIITEASSTRLRSKSVCLSRIAYYIAQIISNAVNPFMLNPTAGNWKGKTGFVWGGCAFLFLVWTFFRLPEMKDRTYEELDVLFAKRTATRAFKKADADPYASQSYGTRESS</sequence>
<feature type="transmembrane region" description="Helical" evidence="9">
    <location>
        <begin position="221"/>
        <end position="244"/>
    </location>
</feature>
<proteinExistence type="inferred from homology"/>
<dbReference type="FunFam" id="1.20.1250.20:FF:000254">
    <property type="entry name" value="MAL31p Maltose permease"/>
    <property type="match status" value="1"/>
</dbReference>